<evidence type="ECO:0000256" key="1">
    <source>
        <dbReference type="SAM" id="Coils"/>
    </source>
</evidence>
<dbReference type="Proteomes" id="UP000007879">
    <property type="component" value="Unassembled WGS sequence"/>
</dbReference>
<dbReference type="eggNOG" id="ENOG502QT0Q">
    <property type="taxonomic scope" value="Eukaryota"/>
</dbReference>
<keyword evidence="1" id="KW-0175">Coiled coil</keyword>
<dbReference type="PANTHER" id="PTHR31540">
    <property type="entry name" value="CENTROSOMAL PROTEIN OF 131 KDA"/>
    <property type="match status" value="1"/>
</dbReference>
<name>A0A1X7TK88_AMPQE</name>
<feature type="coiled-coil region" evidence="1">
    <location>
        <begin position="62"/>
        <end position="228"/>
    </location>
</feature>
<reference evidence="3" key="1">
    <citation type="journal article" date="2010" name="Nature">
        <title>The Amphimedon queenslandica genome and the evolution of animal complexity.</title>
        <authorList>
            <person name="Srivastava M."/>
            <person name="Simakov O."/>
            <person name="Chapman J."/>
            <person name="Fahey B."/>
            <person name="Gauthier M.E."/>
            <person name="Mitros T."/>
            <person name="Richards G.S."/>
            <person name="Conaco C."/>
            <person name="Dacre M."/>
            <person name="Hellsten U."/>
            <person name="Larroux C."/>
            <person name="Putnam N.H."/>
            <person name="Stanke M."/>
            <person name="Adamska M."/>
            <person name="Darling A."/>
            <person name="Degnan S.M."/>
            <person name="Oakley T.H."/>
            <person name="Plachetzki D.C."/>
            <person name="Zhai Y."/>
            <person name="Adamski M."/>
            <person name="Calcino A."/>
            <person name="Cummins S.F."/>
            <person name="Goodstein D.M."/>
            <person name="Harris C."/>
            <person name="Jackson D.J."/>
            <person name="Leys S.P."/>
            <person name="Shu S."/>
            <person name="Woodcroft B.J."/>
            <person name="Vervoort M."/>
            <person name="Kosik K.S."/>
            <person name="Manning G."/>
            <person name="Degnan B.M."/>
            <person name="Rokhsar D.S."/>
        </authorList>
    </citation>
    <scope>NUCLEOTIDE SEQUENCE [LARGE SCALE GENOMIC DNA]</scope>
</reference>
<gene>
    <name evidence="2" type="primary">100640938</name>
</gene>
<dbReference type="OrthoDB" id="197735at2759"/>
<dbReference type="OMA" id="RIHEEQM"/>
<dbReference type="GO" id="GO:0005929">
    <property type="term" value="C:cilium"/>
    <property type="evidence" value="ECO:0007669"/>
    <property type="project" value="GOC"/>
</dbReference>
<dbReference type="EnsemblMetazoa" id="XM_003390328.3">
    <property type="protein sequence ID" value="XP_003390376.2"/>
    <property type="gene ID" value="LOC100640938"/>
</dbReference>
<reference evidence="2" key="2">
    <citation type="submission" date="2017-05" db="UniProtKB">
        <authorList>
            <consortium name="EnsemblMetazoa"/>
        </authorList>
    </citation>
    <scope>IDENTIFICATION</scope>
</reference>
<organism evidence="2">
    <name type="scientific">Amphimedon queenslandica</name>
    <name type="common">Sponge</name>
    <dbReference type="NCBI Taxonomy" id="400682"/>
    <lineage>
        <taxon>Eukaryota</taxon>
        <taxon>Metazoa</taxon>
        <taxon>Porifera</taxon>
        <taxon>Demospongiae</taxon>
        <taxon>Heteroscleromorpha</taxon>
        <taxon>Haplosclerida</taxon>
        <taxon>Niphatidae</taxon>
        <taxon>Amphimedon</taxon>
    </lineage>
</organism>
<dbReference type="AlphaFoldDB" id="A0A1X7TK88"/>
<dbReference type="EnsemblMetazoa" id="Aqu2.1.15183_001">
    <property type="protein sequence ID" value="Aqu2.1.15183_001"/>
    <property type="gene ID" value="Aqu2.1.15183"/>
</dbReference>
<dbReference type="PANTHER" id="PTHR31540:SF1">
    <property type="entry name" value="CENTROSOMAL PROTEIN OF 131 KDA"/>
    <property type="match status" value="1"/>
</dbReference>
<protein>
    <submittedName>
        <fullName evidence="2">Uncharacterized protein</fullName>
    </submittedName>
</protein>
<evidence type="ECO:0000313" key="3">
    <source>
        <dbReference type="Proteomes" id="UP000007879"/>
    </source>
</evidence>
<dbReference type="GO" id="GO:0034451">
    <property type="term" value="C:centriolar satellite"/>
    <property type="evidence" value="ECO:0007669"/>
    <property type="project" value="TreeGrafter"/>
</dbReference>
<dbReference type="GO" id="GO:0035735">
    <property type="term" value="P:intraciliary transport involved in cilium assembly"/>
    <property type="evidence" value="ECO:0007669"/>
    <property type="project" value="InterPro"/>
</dbReference>
<sequence>MKIERQMWEENYLKKQEAVLMTREREMRERLRRERDMEIETVIQKLEKETATARDETERGAESRIKRIREKYETELREVERSEKNTLQKFNTMKSQLSDLEGEVVKLRSHLRLKEEEVAEISQTASRLTRERDQFADIVRQEFAERLISIEEENRQFKLELSELQAKHKLELERLQRGKERELAELHDRVKQALAKKEENLKSLRTQHQAALKRADHLEMLLEQQRKELLKR</sequence>
<dbReference type="KEGG" id="aqu:100640938"/>
<dbReference type="GO" id="GO:0010824">
    <property type="term" value="P:regulation of centrosome duplication"/>
    <property type="evidence" value="ECO:0007669"/>
    <property type="project" value="TreeGrafter"/>
</dbReference>
<keyword evidence="3" id="KW-1185">Reference proteome</keyword>
<accession>A0A1X7TK88</accession>
<evidence type="ECO:0000313" key="2">
    <source>
        <dbReference type="EnsemblMetazoa" id="Aqu2.1.15183_001"/>
    </source>
</evidence>
<proteinExistence type="predicted"/>
<dbReference type="InterPro" id="IPR030465">
    <property type="entry name" value="CEP131"/>
</dbReference>
<dbReference type="InParanoid" id="A0A1X7TK88"/>